<feature type="chain" id="PRO_5006455002" description="Fibrinogen C-terminal domain-containing protein" evidence="3">
    <location>
        <begin position="17"/>
        <end position="327"/>
    </location>
</feature>
<dbReference type="SUPFAM" id="SSF56496">
    <property type="entry name" value="Fibrinogen C-terminal domain-like"/>
    <property type="match status" value="1"/>
</dbReference>
<dbReference type="PANTHER" id="PTHR19143:SF327">
    <property type="entry name" value="FI21813P1-RELATED"/>
    <property type="match status" value="1"/>
</dbReference>
<dbReference type="InterPro" id="IPR050373">
    <property type="entry name" value="Fibrinogen_C-term_domain"/>
</dbReference>
<dbReference type="HOGENOM" id="CLU_043867_0_0_1"/>
<dbReference type="eggNOG" id="KOG2579">
    <property type="taxonomic scope" value="Eukaryota"/>
</dbReference>
<dbReference type="InterPro" id="IPR014716">
    <property type="entry name" value="Fibrinogen_a/b/g_C_1"/>
</dbReference>
<gene>
    <name evidence="5" type="primary">Dana\GF22043</name>
    <name evidence="5" type="synonym">dana_GLEANR_6034</name>
    <name evidence="5" type="ORF">GF22043</name>
</gene>
<proteinExistence type="predicted"/>
<feature type="signal peptide" evidence="3">
    <location>
        <begin position="1"/>
        <end position="16"/>
    </location>
</feature>
<keyword evidence="1" id="KW-0175">Coiled coil</keyword>
<organism evidence="5 6">
    <name type="scientific">Drosophila ananassae</name>
    <name type="common">Fruit fly</name>
    <dbReference type="NCBI Taxonomy" id="7217"/>
    <lineage>
        <taxon>Eukaryota</taxon>
        <taxon>Metazoa</taxon>
        <taxon>Ecdysozoa</taxon>
        <taxon>Arthropoda</taxon>
        <taxon>Hexapoda</taxon>
        <taxon>Insecta</taxon>
        <taxon>Pterygota</taxon>
        <taxon>Neoptera</taxon>
        <taxon>Endopterygota</taxon>
        <taxon>Diptera</taxon>
        <taxon>Brachycera</taxon>
        <taxon>Muscomorpha</taxon>
        <taxon>Ephydroidea</taxon>
        <taxon>Drosophilidae</taxon>
        <taxon>Drosophila</taxon>
        <taxon>Sophophora</taxon>
    </lineage>
</organism>
<sequence length="327" mass="37250">MILQAVFLFLIPVSLALDLESSYPLLTLLEKCQSKNYQLQERLSEVQSQLCEVNLKNKELQAQIAQKAALITQLKDQTSDLKQTCELGKLKDPFSEEIAKLREVVKSGSGTDSSLLNSTTHVEEKFPEPNNAEKNTTIVESEELAKNEATNTTQSNSTQVDLPDRCPSTQDETYVYLEIHFPGLEPFQAACYSNDMIGSGWMEVFYKFYQSTELNQTYDQYINGVRDVRQEHFIGLEKLHILTTQIPHEVYMSSSYSRFYKVKCESFVVGGRSEGYSLKRLHGCNTDTESLQLTQGTKFSTFDRDQDGNPDHNWAQELGFGFWFSSE</sequence>
<reference evidence="5 6" key="1">
    <citation type="journal article" date="2007" name="Nature">
        <title>Evolution of genes and genomes on the Drosophila phylogeny.</title>
        <authorList>
            <consortium name="Drosophila 12 Genomes Consortium"/>
            <person name="Clark A.G."/>
            <person name="Eisen M.B."/>
            <person name="Smith D.R."/>
            <person name="Bergman C.M."/>
            <person name="Oliver B."/>
            <person name="Markow T.A."/>
            <person name="Kaufman T.C."/>
            <person name="Kellis M."/>
            <person name="Gelbart W."/>
            <person name="Iyer V.N."/>
            <person name="Pollard D.A."/>
            <person name="Sackton T.B."/>
            <person name="Larracuente A.M."/>
            <person name="Singh N.D."/>
            <person name="Abad J.P."/>
            <person name="Abt D.N."/>
            <person name="Adryan B."/>
            <person name="Aguade M."/>
            <person name="Akashi H."/>
            <person name="Anderson W.W."/>
            <person name="Aquadro C.F."/>
            <person name="Ardell D.H."/>
            <person name="Arguello R."/>
            <person name="Artieri C.G."/>
            <person name="Barbash D.A."/>
            <person name="Barker D."/>
            <person name="Barsanti P."/>
            <person name="Batterham P."/>
            <person name="Batzoglou S."/>
            <person name="Begun D."/>
            <person name="Bhutkar A."/>
            <person name="Blanco E."/>
            <person name="Bosak S.A."/>
            <person name="Bradley R.K."/>
            <person name="Brand A.D."/>
            <person name="Brent M.R."/>
            <person name="Brooks A.N."/>
            <person name="Brown R.H."/>
            <person name="Butlin R.K."/>
            <person name="Caggese C."/>
            <person name="Calvi B.R."/>
            <person name="Bernardo de Carvalho A."/>
            <person name="Caspi A."/>
            <person name="Castrezana S."/>
            <person name="Celniker S.E."/>
            <person name="Chang J.L."/>
            <person name="Chapple C."/>
            <person name="Chatterji S."/>
            <person name="Chinwalla A."/>
            <person name="Civetta A."/>
            <person name="Clifton S.W."/>
            <person name="Comeron J.M."/>
            <person name="Costello J.C."/>
            <person name="Coyne J.A."/>
            <person name="Daub J."/>
            <person name="David R.G."/>
            <person name="Delcher A.L."/>
            <person name="Delehaunty K."/>
            <person name="Do C.B."/>
            <person name="Ebling H."/>
            <person name="Edwards K."/>
            <person name="Eickbush T."/>
            <person name="Evans J.D."/>
            <person name="Filipski A."/>
            <person name="Findeiss S."/>
            <person name="Freyhult E."/>
            <person name="Fulton L."/>
            <person name="Fulton R."/>
            <person name="Garcia A.C."/>
            <person name="Gardiner A."/>
            <person name="Garfield D.A."/>
            <person name="Garvin B.E."/>
            <person name="Gibson G."/>
            <person name="Gilbert D."/>
            <person name="Gnerre S."/>
            <person name="Godfrey J."/>
            <person name="Good R."/>
            <person name="Gotea V."/>
            <person name="Gravely B."/>
            <person name="Greenberg A.J."/>
            <person name="Griffiths-Jones S."/>
            <person name="Gross S."/>
            <person name="Guigo R."/>
            <person name="Gustafson E.A."/>
            <person name="Haerty W."/>
            <person name="Hahn M.W."/>
            <person name="Halligan D.L."/>
            <person name="Halpern A.L."/>
            <person name="Halter G.M."/>
            <person name="Han M.V."/>
            <person name="Heger A."/>
            <person name="Hillier L."/>
            <person name="Hinrichs A.S."/>
            <person name="Holmes I."/>
            <person name="Hoskins R.A."/>
            <person name="Hubisz M.J."/>
            <person name="Hultmark D."/>
            <person name="Huntley M.A."/>
            <person name="Jaffe D.B."/>
            <person name="Jagadeeshan S."/>
            <person name="Jeck W.R."/>
            <person name="Johnson J."/>
            <person name="Jones C.D."/>
            <person name="Jordan W.C."/>
            <person name="Karpen G.H."/>
            <person name="Kataoka E."/>
            <person name="Keightley P.D."/>
            <person name="Kheradpour P."/>
            <person name="Kirkness E.F."/>
            <person name="Koerich L.B."/>
            <person name="Kristiansen K."/>
            <person name="Kudrna D."/>
            <person name="Kulathinal R.J."/>
            <person name="Kumar S."/>
            <person name="Kwok R."/>
            <person name="Lander E."/>
            <person name="Langley C.H."/>
            <person name="Lapoint R."/>
            <person name="Lazzaro B.P."/>
            <person name="Lee S.J."/>
            <person name="Levesque L."/>
            <person name="Li R."/>
            <person name="Lin C.F."/>
            <person name="Lin M.F."/>
            <person name="Lindblad-Toh K."/>
            <person name="Llopart A."/>
            <person name="Long M."/>
            <person name="Low L."/>
            <person name="Lozovsky E."/>
            <person name="Lu J."/>
            <person name="Luo M."/>
            <person name="Machado C.A."/>
            <person name="Makalowski W."/>
            <person name="Marzo M."/>
            <person name="Matsuda M."/>
            <person name="Matzkin L."/>
            <person name="McAllister B."/>
            <person name="McBride C.S."/>
            <person name="McKernan B."/>
            <person name="McKernan K."/>
            <person name="Mendez-Lago M."/>
            <person name="Minx P."/>
            <person name="Mollenhauer M.U."/>
            <person name="Montooth K."/>
            <person name="Mount S.M."/>
            <person name="Mu X."/>
            <person name="Myers E."/>
            <person name="Negre B."/>
            <person name="Newfeld S."/>
            <person name="Nielsen R."/>
            <person name="Noor M.A."/>
            <person name="O'Grady P."/>
            <person name="Pachter L."/>
            <person name="Papaceit M."/>
            <person name="Parisi M.J."/>
            <person name="Parisi M."/>
            <person name="Parts L."/>
            <person name="Pedersen J.S."/>
            <person name="Pesole G."/>
            <person name="Phillippy A.M."/>
            <person name="Ponting C.P."/>
            <person name="Pop M."/>
            <person name="Porcelli D."/>
            <person name="Powell J.R."/>
            <person name="Prohaska S."/>
            <person name="Pruitt K."/>
            <person name="Puig M."/>
            <person name="Quesneville H."/>
            <person name="Ram K.R."/>
            <person name="Rand D."/>
            <person name="Rasmussen M.D."/>
            <person name="Reed L.K."/>
            <person name="Reenan R."/>
            <person name="Reily A."/>
            <person name="Remington K.A."/>
            <person name="Rieger T.T."/>
            <person name="Ritchie M.G."/>
            <person name="Robin C."/>
            <person name="Rogers Y.H."/>
            <person name="Rohde C."/>
            <person name="Rozas J."/>
            <person name="Rubenfield M.J."/>
            <person name="Ruiz A."/>
            <person name="Russo S."/>
            <person name="Salzberg S.L."/>
            <person name="Sanchez-Gracia A."/>
            <person name="Saranga D.J."/>
            <person name="Sato H."/>
            <person name="Schaeffer S.W."/>
            <person name="Schatz M.C."/>
            <person name="Schlenke T."/>
            <person name="Schwartz R."/>
            <person name="Segarra C."/>
            <person name="Singh R.S."/>
            <person name="Sirot L."/>
            <person name="Sirota M."/>
            <person name="Sisneros N.B."/>
            <person name="Smith C.D."/>
            <person name="Smith T.F."/>
            <person name="Spieth J."/>
            <person name="Stage D.E."/>
            <person name="Stark A."/>
            <person name="Stephan W."/>
            <person name="Strausberg R.L."/>
            <person name="Strempel S."/>
            <person name="Sturgill D."/>
            <person name="Sutton G."/>
            <person name="Sutton G.G."/>
            <person name="Tao W."/>
            <person name="Teichmann S."/>
            <person name="Tobari Y.N."/>
            <person name="Tomimura Y."/>
            <person name="Tsolas J.M."/>
            <person name="Valente V.L."/>
            <person name="Venter E."/>
            <person name="Venter J.C."/>
            <person name="Vicario S."/>
            <person name="Vieira F.G."/>
            <person name="Vilella A.J."/>
            <person name="Villasante A."/>
            <person name="Walenz B."/>
            <person name="Wang J."/>
            <person name="Wasserman M."/>
            <person name="Watts T."/>
            <person name="Wilson D."/>
            <person name="Wilson R.K."/>
            <person name="Wing R.A."/>
            <person name="Wolfner M.F."/>
            <person name="Wong A."/>
            <person name="Wong G.K."/>
            <person name="Wu C.I."/>
            <person name="Wu G."/>
            <person name="Yamamoto D."/>
            <person name="Yang H.P."/>
            <person name="Yang S.P."/>
            <person name="Yorke J.A."/>
            <person name="Yoshida K."/>
            <person name="Zdobnov E."/>
            <person name="Zhang P."/>
            <person name="Zhang Y."/>
            <person name="Zimin A.V."/>
            <person name="Baldwin J."/>
            <person name="Abdouelleil A."/>
            <person name="Abdulkadir J."/>
            <person name="Abebe A."/>
            <person name="Abera B."/>
            <person name="Abreu J."/>
            <person name="Acer S.C."/>
            <person name="Aftuck L."/>
            <person name="Alexander A."/>
            <person name="An P."/>
            <person name="Anderson E."/>
            <person name="Anderson S."/>
            <person name="Arachi H."/>
            <person name="Azer M."/>
            <person name="Bachantsang P."/>
            <person name="Barry A."/>
            <person name="Bayul T."/>
            <person name="Berlin A."/>
            <person name="Bessette D."/>
            <person name="Bloom T."/>
            <person name="Blye J."/>
            <person name="Boguslavskiy L."/>
            <person name="Bonnet C."/>
            <person name="Boukhgalter B."/>
            <person name="Bourzgui I."/>
            <person name="Brown A."/>
            <person name="Cahill P."/>
            <person name="Channer S."/>
            <person name="Cheshatsang Y."/>
            <person name="Chuda L."/>
            <person name="Citroen M."/>
            <person name="Collymore A."/>
            <person name="Cooke P."/>
            <person name="Costello M."/>
            <person name="D'Aco K."/>
            <person name="Daza R."/>
            <person name="De Haan G."/>
            <person name="DeGray S."/>
            <person name="DeMaso C."/>
            <person name="Dhargay N."/>
            <person name="Dooley K."/>
            <person name="Dooley E."/>
            <person name="Doricent M."/>
            <person name="Dorje P."/>
            <person name="Dorjee K."/>
            <person name="Dupes A."/>
            <person name="Elong R."/>
            <person name="Falk J."/>
            <person name="Farina A."/>
            <person name="Faro S."/>
            <person name="Ferguson D."/>
            <person name="Fisher S."/>
            <person name="Foley C.D."/>
            <person name="Franke A."/>
            <person name="Friedrich D."/>
            <person name="Gadbois L."/>
            <person name="Gearin G."/>
            <person name="Gearin C.R."/>
            <person name="Giannoukos G."/>
            <person name="Goode T."/>
            <person name="Graham J."/>
            <person name="Grandbois E."/>
            <person name="Grewal S."/>
            <person name="Gyaltsen K."/>
            <person name="Hafez N."/>
            <person name="Hagos B."/>
            <person name="Hall J."/>
            <person name="Henson C."/>
            <person name="Hollinger A."/>
            <person name="Honan T."/>
            <person name="Huard M.D."/>
            <person name="Hughes L."/>
            <person name="Hurhula B."/>
            <person name="Husby M.E."/>
            <person name="Kamat A."/>
            <person name="Kanga B."/>
            <person name="Kashin S."/>
            <person name="Khazanovich D."/>
            <person name="Kisner P."/>
            <person name="Lance K."/>
            <person name="Lara M."/>
            <person name="Lee W."/>
            <person name="Lennon N."/>
            <person name="Letendre F."/>
            <person name="LeVine R."/>
            <person name="Lipovsky A."/>
            <person name="Liu X."/>
            <person name="Liu J."/>
            <person name="Liu S."/>
            <person name="Lokyitsang T."/>
            <person name="Lokyitsang Y."/>
            <person name="Lubonja R."/>
            <person name="Lui A."/>
            <person name="MacDonald P."/>
            <person name="Magnisalis V."/>
            <person name="Maru K."/>
            <person name="Matthews C."/>
            <person name="McCusker W."/>
            <person name="McDonough S."/>
            <person name="Mehta T."/>
            <person name="Meldrim J."/>
            <person name="Meneus L."/>
            <person name="Mihai O."/>
            <person name="Mihalev A."/>
            <person name="Mihova T."/>
            <person name="Mittelman R."/>
            <person name="Mlenga V."/>
            <person name="Montmayeur A."/>
            <person name="Mulrain L."/>
            <person name="Navidi A."/>
            <person name="Naylor J."/>
            <person name="Negash T."/>
            <person name="Nguyen T."/>
            <person name="Nguyen N."/>
            <person name="Nicol R."/>
            <person name="Norbu C."/>
            <person name="Norbu N."/>
            <person name="Novod N."/>
            <person name="O'Neill B."/>
            <person name="Osman S."/>
            <person name="Markiewicz E."/>
            <person name="Oyono O.L."/>
            <person name="Patti C."/>
            <person name="Phunkhang P."/>
            <person name="Pierre F."/>
            <person name="Priest M."/>
            <person name="Raghuraman S."/>
            <person name="Rege F."/>
            <person name="Reyes R."/>
            <person name="Rise C."/>
            <person name="Rogov P."/>
            <person name="Ross K."/>
            <person name="Ryan E."/>
            <person name="Settipalli S."/>
            <person name="Shea T."/>
            <person name="Sherpa N."/>
            <person name="Shi L."/>
            <person name="Shih D."/>
            <person name="Sparrow T."/>
            <person name="Spaulding J."/>
            <person name="Stalker J."/>
            <person name="Stange-Thomann N."/>
            <person name="Stavropoulos S."/>
            <person name="Stone C."/>
            <person name="Strader C."/>
            <person name="Tesfaye S."/>
            <person name="Thomson T."/>
            <person name="Thoulutsang Y."/>
            <person name="Thoulutsang D."/>
            <person name="Topham K."/>
            <person name="Topping I."/>
            <person name="Tsamla T."/>
            <person name="Vassiliev H."/>
            <person name="Vo A."/>
            <person name="Wangchuk T."/>
            <person name="Wangdi T."/>
            <person name="Weiand M."/>
            <person name="Wilkinson J."/>
            <person name="Wilson A."/>
            <person name="Yadav S."/>
            <person name="Young G."/>
            <person name="Yu Q."/>
            <person name="Zembek L."/>
            <person name="Zhong D."/>
            <person name="Zimmer A."/>
            <person name="Zwirko Z."/>
            <person name="Jaffe D.B."/>
            <person name="Alvarez P."/>
            <person name="Brockman W."/>
            <person name="Butler J."/>
            <person name="Chin C."/>
            <person name="Gnerre S."/>
            <person name="Grabherr M."/>
            <person name="Kleber M."/>
            <person name="Mauceli E."/>
            <person name="MacCallum I."/>
        </authorList>
    </citation>
    <scope>NUCLEOTIDE SEQUENCE [LARGE SCALE GENOMIC DNA]</scope>
    <source>
        <strain evidence="6">Tucson 14024-0371.13</strain>
    </source>
</reference>
<keyword evidence="3" id="KW-0732">Signal</keyword>
<evidence type="ECO:0000256" key="1">
    <source>
        <dbReference type="SAM" id="Coils"/>
    </source>
</evidence>
<keyword evidence="6" id="KW-1185">Reference proteome</keyword>
<dbReference type="OrthoDB" id="6145874at2759"/>
<accession>B3MYE0</accession>
<evidence type="ECO:0000313" key="5">
    <source>
        <dbReference type="EMBL" id="EDV32634.2"/>
    </source>
</evidence>
<dbReference type="InterPro" id="IPR036056">
    <property type="entry name" value="Fibrinogen-like_C"/>
</dbReference>
<name>B3MYE0_DROAN</name>
<dbReference type="InterPro" id="IPR002181">
    <property type="entry name" value="Fibrinogen_a/b/g_C_dom"/>
</dbReference>
<dbReference type="Gene3D" id="4.10.530.10">
    <property type="entry name" value="Gamma-fibrinogen Carboxyl Terminal Fragment, domain 2"/>
    <property type="match status" value="1"/>
</dbReference>
<dbReference type="AlphaFoldDB" id="B3MYE0"/>
<evidence type="ECO:0000313" key="6">
    <source>
        <dbReference type="Proteomes" id="UP000007801"/>
    </source>
</evidence>
<feature type="domain" description="Fibrinogen C-terminal" evidence="4">
    <location>
        <begin position="157"/>
        <end position="327"/>
    </location>
</feature>
<dbReference type="EMBL" id="CH902632">
    <property type="protein sequence ID" value="EDV32634.2"/>
    <property type="molecule type" value="Genomic_DNA"/>
</dbReference>
<feature type="coiled-coil region" evidence="1">
    <location>
        <begin position="29"/>
        <end position="77"/>
    </location>
</feature>
<feature type="region of interest" description="Disordered" evidence="2">
    <location>
        <begin position="108"/>
        <end position="134"/>
    </location>
</feature>
<dbReference type="PROSITE" id="PS51406">
    <property type="entry name" value="FIBRINOGEN_C_2"/>
    <property type="match status" value="1"/>
</dbReference>
<feature type="region of interest" description="Disordered" evidence="2">
    <location>
        <begin position="146"/>
        <end position="165"/>
    </location>
</feature>
<feature type="compositionally biased region" description="Polar residues" evidence="2">
    <location>
        <begin position="148"/>
        <end position="160"/>
    </location>
</feature>
<evidence type="ECO:0000259" key="4">
    <source>
        <dbReference type="PROSITE" id="PS51406"/>
    </source>
</evidence>
<dbReference type="Pfam" id="PF00147">
    <property type="entry name" value="Fibrinogen_C"/>
    <property type="match status" value="1"/>
</dbReference>
<dbReference type="Proteomes" id="UP000007801">
    <property type="component" value="Unassembled WGS sequence"/>
</dbReference>
<feature type="compositionally biased region" description="Polar residues" evidence="2">
    <location>
        <begin position="108"/>
        <end position="120"/>
    </location>
</feature>
<dbReference type="SMART" id="SM00186">
    <property type="entry name" value="FBG"/>
    <property type="match status" value="1"/>
</dbReference>
<dbReference type="PANTHER" id="PTHR19143">
    <property type="entry name" value="FIBRINOGEN/TENASCIN/ANGIOPOEITIN"/>
    <property type="match status" value="1"/>
</dbReference>
<dbReference type="Gene3D" id="3.90.215.10">
    <property type="entry name" value="Gamma Fibrinogen, chain A, domain 1"/>
    <property type="match status" value="1"/>
</dbReference>
<evidence type="ECO:0000256" key="3">
    <source>
        <dbReference type="SAM" id="SignalP"/>
    </source>
</evidence>
<dbReference type="InParanoid" id="B3MYE0"/>
<evidence type="ECO:0000256" key="2">
    <source>
        <dbReference type="SAM" id="MobiDB-lite"/>
    </source>
</evidence>
<dbReference type="GO" id="GO:0005615">
    <property type="term" value="C:extracellular space"/>
    <property type="evidence" value="ECO:0007669"/>
    <property type="project" value="TreeGrafter"/>
</dbReference>
<protein>
    <recommendedName>
        <fullName evidence="4">Fibrinogen C-terminal domain-containing protein</fullName>
    </recommendedName>
</protein>